<dbReference type="EMBL" id="GBXM01101052">
    <property type="protein sequence ID" value="JAH07525.1"/>
    <property type="molecule type" value="Transcribed_RNA"/>
</dbReference>
<sequence>MISLWYQFICPQHHSFHHFVIETLWTVTNTRLGLYPPAHTAATEAGHFWATSE</sequence>
<protein>
    <submittedName>
        <fullName evidence="1">Uncharacterized protein</fullName>
    </submittedName>
</protein>
<evidence type="ECO:0000313" key="1">
    <source>
        <dbReference type="EMBL" id="JAH07525.1"/>
    </source>
</evidence>
<reference evidence="1" key="1">
    <citation type="submission" date="2014-11" db="EMBL/GenBank/DDBJ databases">
        <authorList>
            <person name="Amaro Gonzalez C."/>
        </authorList>
    </citation>
    <scope>NUCLEOTIDE SEQUENCE</scope>
</reference>
<organism evidence="1">
    <name type="scientific">Anguilla anguilla</name>
    <name type="common">European freshwater eel</name>
    <name type="synonym">Muraena anguilla</name>
    <dbReference type="NCBI Taxonomy" id="7936"/>
    <lineage>
        <taxon>Eukaryota</taxon>
        <taxon>Metazoa</taxon>
        <taxon>Chordata</taxon>
        <taxon>Craniata</taxon>
        <taxon>Vertebrata</taxon>
        <taxon>Euteleostomi</taxon>
        <taxon>Actinopterygii</taxon>
        <taxon>Neopterygii</taxon>
        <taxon>Teleostei</taxon>
        <taxon>Anguilliformes</taxon>
        <taxon>Anguillidae</taxon>
        <taxon>Anguilla</taxon>
    </lineage>
</organism>
<accession>A0A0E9PTV9</accession>
<proteinExistence type="predicted"/>
<reference evidence="1" key="2">
    <citation type="journal article" date="2015" name="Fish Shellfish Immunol.">
        <title>Early steps in the European eel (Anguilla anguilla)-Vibrio vulnificus interaction in the gills: Role of the RtxA13 toxin.</title>
        <authorList>
            <person name="Callol A."/>
            <person name="Pajuelo D."/>
            <person name="Ebbesson L."/>
            <person name="Teles M."/>
            <person name="MacKenzie S."/>
            <person name="Amaro C."/>
        </authorList>
    </citation>
    <scope>NUCLEOTIDE SEQUENCE</scope>
</reference>
<dbReference type="AlphaFoldDB" id="A0A0E9PTV9"/>
<name>A0A0E9PTV9_ANGAN</name>